<dbReference type="OrthoDB" id="594021at2"/>
<dbReference type="STRING" id="52689.AKG39_10210"/>
<protein>
    <submittedName>
        <fullName evidence="1">Uncharacterized protein</fullName>
    </submittedName>
</protein>
<accession>A0A0L6U0V7</accession>
<dbReference type="Proteomes" id="UP000036873">
    <property type="component" value="Unassembled WGS sequence"/>
</dbReference>
<organism evidence="1 2">
    <name type="scientific">Acetobacterium bakii</name>
    <dbReference type="NCBI Taxonomy" id="52689"/>
    <lineage>
        <taxon>Bacteria</taxon>
        <taxon>Bacillati</taxon>
        <taxon>Bacillota</taxon>
        <taxon>Clostridia</taxon>
        <taxon>Eubacteriales</taxon>
        <taxon>Eubacteriaceae</taxon>
        <taxon>Acetobacterium</taxon>
    </lineage>
</organism>
<keyword evidence="2" id="KW-1185">Reference proteome</keyword>
<gene>
    <name evidence="1" type="ORF">AKG39_10210</name>
</gene>
<dbReference type="EMBL" id="LGYO01000022">
    <property type="protein sequence ID" value="KNZ41972.1"/>
    <property type="molecule type" value="Genomic_DNA"/>
</dbReference>
<name>A0A0L6U0V7_9FIRM</name>
<dbReference type="RefSeq" id="WP_050740290.1">
    <property type="nucleotide sequence ID" value="NZ_LGYO01000022.1"/>
</dbReference>
<reference evidence="2" key="1">
    <citation type="submission" date="2015-07" db="EMBL/GenBank/DDBJ databases">
        <title>Draft genome sequence of Acetobacterium bakii DSM 8293, a potential psychrophilic chemical producer through syngas fermentation.</title>
        <authorList>
            <person name="Song Y."/>
            <person name="Hwang S."/>
            <person name="Cho B.-K."/>
        </authorList>
    </citation>
    <scope>NUCLEOTIDE SEQUENCE [LARGE SCALE GENOMIC DNA]</scope>
    <source>
        <strain evidence="2">DSM 8239</strain>
    </source>
</reference>
<dbReference type="PATRIC" id="fig|52689.4.peg.1255"/>
<comment type="caution">
    <text evidence="1">The sequence shown here is derived from an EMBL/GenBank/DDBJ whole genome shotgun (WGS) entry which is preliminary data.</text>
</comment>
<proteinExistence type="predicted"/>
<evidence type="ECO:0000313" key="1">
    <source>
        <dbReference type="EMBL" id="KNZ41972.1"/>
    </source>
</evidence>
<sequence>MSTLNLEKYGKLEGVAYLETYPDGSPKACTLDEKNLIKTPVGTLIPSYGPPRPRKRESVALEFFQNGNLKSIALNEAVEAKTSLGVLSVERISFYEDGNIHRFFPLNGQIDGYWSEEEEAKLATPIDFDLAIGTFSVKVISICFYESGSLKSLTLWPGESIELMSPDGLVYIRYGLALYEDGSLKSFEPARPEPINTPIGIVIAYDSNAHGVNGDENSVCYDEVGKIKSLMTLNSAISISTGEEKKIIKPLMKRGKIDPERFFPEPIKIEFSVDTIVITQDSELTVDLTQSKVKAIIIDDPETKACGNCSECSHCG</sequence>
<dbReference type="AlphaFoldDB" id="A0A0L6U0V7"/>
<evidence type="ECO:0000313" key="2">
    <source>
        <dbReference type="Proteomes" id="UP000036873"/>
    </source>
</evidence>